<evidence type="ECO:0000313" key="3">
    <source>
        <dbReference type="Proteomes" id="UP000194236"/>
    </source>
</evidence>
<accession>A0A1Y3BFH5</accession>
<dbReference type="OrthoDB" id="6487669at2759"/>
<organism evidence="2 3">
    <name type="scientific">Euroglyphus maynei</name>
    <name type="common">Mayne's house dust mite</name>
    <dbReference type="NCBI Taxonomy" id="6958"/>
    <lineage>
        <taxon>Eukaryota</taxon>
        <taxon>Metazoa</taxon>
        <taxon>Ecdysozoa</taxon>
        <taxon>Arthropoda</taxon>
        <taxon>Chelicerata</taxon>
        <taxon>Arachnida</taxon>
        <taxon>Acari</taxon>
        <taxon>Acariformes</taxon>
        <taxon>Sarcoptiformes</taxon>
        <taxon>Astigmata</taxon>
        <taxon>Psoroptidia</taxon>
        <taxon>Analgoidea</taxon>
        <taxon>Pyroglyphidae</taxon>
        <taxon>Pyroglyphinae</taxon>
        <taxon>Euroglyphus</taxon>
    </lineage>
</organism>
<reference evidence="2 3" key="1">
    <citation type="submission" date="2017-03" db="EMBL/GenBank/DDBJ databases">
        <title>Genome Survey of Euroglyphus maynei.</title>
        <authorList>
            <person name="Arlian L.G."/>
            <person name="Morgan M.S."/>
            <person name="Rider S.D."/>
        </authorList>
    </citation>
    <scope>NUCLEOTIDE SEQUENCE [LARGE SCALE GENOMIC DNA]</scope>
    <source>
        <strain evidence="2">Arlian Lab</strain>
        <tissue evidence="2">Whole body</tissue>
    </source>
</reference>
<gene>
    <name evidence="2" type="ORF">BLA29_002759</name>
</gene>
<dbReference type="Proteomes" id="UP000194236">
    <property type="component" value="Unassembled WGS sequence"/>
</dbReference>
<dbReference type="EMBL" id="MUJZ01030218">
    <property type="protein sequence ID" value="OTF77935.1"/>
    <property type="molecule type" value="Genomic_DNA"/>
</dbReference>
<keyword evidence="3" id="KW-1185">Reference proteome</keyword>
<sequence length="103" mass="11838">MSFGASRLLFRLRMVRMNGRNMSSHDVPEQYRHLVRPNMDTGYPVPNQLYSEAYAARQSKYNKILGLSTLFLLSAIGYCQVNDTFGFLSPPPRKVNIPLDQLR</sequence>
<evidence type="ECO:0000313" key="2">
    <source>
        <dbReference type="EMBL" id="OTF77935.1"/>
    </source>
</evidence>
<feature type="domain" description="Deltamethrin resistance protein prag01" evidence="1">
    <location>
        <begin position="44"/>
        <end position="92"/>
    </location>
</feature>
<dbReference type="Pfam" id="PF16020">
    <property type="entry name" value="Deltameth_res"/>
    <property type="match status" value="1"/>
</dbReference>
<name>A0A1Y3BFH5_EURMA</name>
<proteinExistence type="predicted"/>
<protein>
    <recommendedName>
        <fullName evidence="1">Deltamethrin resistance protein prag01 domain-containing protein</fullName>
    </recommendedName>
</protein>
<dbReference type="InterPro" id="IPR031973">
    <property type="entry name" value="Deltameth_res_prag01"/>
</dbReference>
<comment type="caution">
    <text evidence="2">The sequence shown here is derived from an EMBL/GenBank/DDBJ whole genome shotgun (WGS) entry which is preliminary data.</text>
</comment>
<evidence type="ECO:0000259" key="1">
    <source>
        <dbReference type="Pfam" id="PF16020"/>
    </source>
</evidence>
<dbReference type="AlphaFoldDB" id="A0A1Y3BFH5"/>